<dbReference type="STRING" id="27835.A0A158QYM0"/>
<evidence type="ECO:0000256" key="1">
    <source>
        <dbReference type="ARBA" id="ARBA00004370"/>
    </source>
</evidence>
<keyword evidence="4 7" id="KW-0106">Calcium</keyword>
<organism evidence="12">
    <name type="scientific">Nippostrongylus brasiliensis</name>
    <name type="common">Rat hookworm</name>
    <dbReference type="NCBI Taxonomy" id="27835"/>
    <lineage>
        <taxon>Eukaryota</taxon>
        <taxon>Metazoa</taxon>
        <taxon>Ecdysozoa</taxon>
        <taxon>Nematoda</taxon>
        <taxon>Chromadorea</taxon>
        <taxon>Rhabditida</taxon>
        <taxon>Rhabditina</taxon>
        <taxon>Rhabditomorpha</taxon>
        <taxon>Strongyloidea</taxon>
        <taxon>Heligmosomidae</taxon>
        <taxon>Nippostrongylus</taxon>
    </lineage>
</organism>
<dbReference type="InterPro" id="IPR002126">
    <property type="entry name" value="Cadherin-like_dom"/>
</dbReference>
<sequence>MFNVESMSGTIYGSTGTCLVSVRVLDVNDNLPIFYPTDYNATIREGHYEIVVQARDGSGATSQDPAHVHIFVIDPDTTAPSFTQSNYVIKTPEDILPGISIGSVLATGPGAIRYSIYSGDLDHQFMIHPDSGRITVARYLDADKNDRVVLNVKAELQNGGSNHTQVLILIEDHNDNAPKFPLDMLEITNGVVVYSILSSHPPCPVMIQPLTGQLQFTDTLDYETTTNYRIRVKAQDQGVPPRSANMTLILHVSDFNDNSPKFEHAVYEAEVPPCVYFLVSFFFSNVPTNPFCLQIAENSAPMTAVLRVKANDLDSRENGKLLYRITNGSSPPLSSSATVRISVTDVNDNAPSCNSVTSLLVPYDSAPSTTVGTVVISDPDTGANGTVVYRSQQSHPLFIVKGNGDVHLRRALVDSDPSDIRMSIIASDQGSPRKSTVCHVQIQVSNHFKITAGNLTMTSRPSSPPPWSLLLILSDVEGRQKHVSVRVLEPNSAAPADPIKLSPLLPIGSKVASLAHGASNSGSFFYALKNDSEVFELDQSTGELYLMRKIRDLAGQQLSISYNRINRSTYESDERLIEFEGQPSRQPLLPHQYRPPHRRIDSQNRMIDSRSINIRSPYHLVVLATIGSAKASVLVVVNVEDKNNNHPEIISSSEVLVLAESNRVIHHVVATDDDFGRNAAITYDLILDPSNCFAIDHDTVLAKSSHGDIDSLSINVRVVESEKSGPRISSASCGSTTVPENRPLRDFKQISALGVSNSTRFSIRGRSPFFSIDAITGKLSSPALDREKQSEHLLVIVVQDGEAKVSYPPQSHPQYSIPINSVQDSCTVRITVTDENDNIPQLAANTPQIISINASTSIGDVIHRFNAFDHDVGVNGRIFYSLVEDASMALDLAPESGELTFVREPSEVGKDWMIRVRVYDKGIPSLGVDRLIRIQNSRAPAFRTDSQPAFLRQKYVAAVDEGLSRGQIVSKVSTSSRDSRITYSIVEGNTDSAFEVDGEGVVRTSQELDFEIKERYELKIIATGAFSNQIQTQMTVEVNNVNDNSPVFPQQRKKKVLETLPIGSYVTTVTANDADNLAALEYSLDPKEERFTIDRFTGVVHLATGLDFETVEEIKVNVKVSDGNFTSATSFMVVVMDVNDNAPEFQQRFVDIKIPQSAAVDDVLAKLVAFDRDSGENGRISYSLAETYGIFQLDSKYGTLTAIQALRTQSEYLLAVTATDHANDVFDIDQMGRLSLKSALDRELKEIYSFTVDVGSQSLASHQNSSTTVTIRLSDVNDNFPMFDQPEVSVTLRDGMKSGEVLQRLTATDADTGENGRVSYRILSGDDYGIFSVGAESGALIFNQWDDEQLARHEDGRWTVFVEATDHGSVPRTALLAVRISVNLQSWSGSAPFFVVPSYVALVAENTEVGSEIFRARATNRFGITVNTVRYLLKDSGGAFAIEQQNGSIRLKQDLDFETRASYKMSLSASDGNVGPHGIPRYRVEPTSDLVSIEELTGLMTLKSRPDLRRNHTVEQITVIASSSHLQQTKATTSSMASSSSSNSGGVRNSLLFHRENTSSRSQPDSGIDQDTVSVNSSVTEYLISIGVNPNPIPSRSRFRRPDTIDSALNEYIYARVEDILPPGPLNLSENVDQLESLYQISPQRLPAPTFKPLTEIFDELEEIQREQSKKRDYVQVEI</sequence>
<feature type="domain" description="Cadherin" evidence="9">
    <location>
        <begin position="1146"/>
        <end position="1283"/>
    </location>
</feature>
<feature type="domain" description="Cadherin" evidence="9">
    <location>
        <begin position="1"/>
        <end position="82"/>
    </location>
</feature>
<evidence type="ECO:0000256" key="7">
    <source>
        <dbReference type="PROSITE-ProRule" id="PRU00043"/>
    </source>
</evidence>
<reference evidence="10 11" key="2">
    <citation type="submission" date="2018-11" db="EMBL/GenBank/DDBJ databases">
        <authorList>
            <consortium name="Pathogen Informatics"/>
        </authorList>
    </citation>
    <scope>NUCLEOTIDE SEQUENCE [LARGE SCALE GENOMIC DNA]</scope>
</reference>
<feature type="compositionally biased region" description="Polar residues" evidence="8">
    <location>
        <begin position="1524"/>
        <end position="1533"/>
    </location>
</feature>
<dbReference type="PROSITE" id="PS50268">
    <property type="entry name" value="CADHERIN_2"/>
    <property type="match status" value="11"/>
</dbReference>
<dbReference type="PANTHER" id="PTHR24026:SF125">
    <property type="entry name" value="FAT-LIKE CADHERIN-RELATED TUMOR SUPPRESSOR HOMOLOG"/>
    <property type="match status" value="1"/>
</dbReference>
<dbReference type="InterPro" id="IPR015919">
    <property type="entry name" value="Cadherin-like_sf"/>
</dbReference>
<feature type="domain" description="Cadherin" evidence="9">
    <location>
        <begin position="293"/>
        <end position="353"/>
    </location>
</feature>
<keyword evidence="6" id="KW-0472">Membrane</keyword>
<keyword evidence="5" id="KW-1133">Transmembrane helix</keyword>
<dbReference type="OMA" id="YRPSYRM"/>
<accession>A0A158QYM0</accession>
<dbReference type="Pfam" id="PF00028">
    <property type="entry name" value="Cadherin"/>
    <property type="match status" value="8"/>
</dbReference>
<keyword evidence="11" id="KW-1185">Reference proteome</keyword>
<comment type="subcellular location">
    <subcellularLocation>
        <location evidence="1">Membrane</location>
    </subcellularLocation>
</comment>
<dbReference type="GO" id="GO:0007156">
    <property type="term" value="P:homophilic cell adhesion via plasma membrane adhesion molecules"/>
    <property type="evidence" value="ECO:0007669"/>
    <property type="project" value="InterPro"/>
</dbReference>
<dbReference type="PRINTS" id="PR00205">
    <property type="entry name" value="CADHERIN"/>
</dbReference>
<name>A0A158QYM0_NIPBR</name>
<evidence type="ECO:0000313" key="11">
    <source>
        <dbReference type="Proteomes" id="UP000271162"/>
    </source>
</evidence>
<dbReference type="InterPro" id="IPR020894">
    <property type="entry name" value="Cadherin_CS"/>
</dbReference>
<dbReference type="Gene3D" id="2.60.40.60">
    <property type="entry name" value="Cadherins"/>
    <property type="match status" value="14"/>
</dbReference>
<feature type="domain" description="Cadherin" evidence="9">
    <location>
        <begin position="710"/>
        <end position="842"/>
    </location>
</feature>
<dbReference type="EMBL" id="UYSL01020040">
    <property type="protein sequence ID" value="VDL72299.1"/>
    <property type="molecule type" value="Genomic_DNA"/>
</dbReference>
<feature type="domain" description="Cadherin" evidence="9">
    <location>
        <begin position="353"/>
        <end position="467"/>
    </location>
</feature>
<proteinExistence type="predicted"/>
<evidence type="ECO:0000259" key="9">
    <source>
        <dbReference type="PROSITE" id="PS50268"/>
    </source>
</evidence>
<feature type="domain" description="Cadherin" evidence="9">
    <location>
        <begin position="1395"/>
        <end position="1508"/>
    </location>
</feature>
<feature type="domain" description="Cadherin" evidence="9">
    <location>
        <begin position="1284"/>
        <end position="1394"/>
    </location>
</feature>
<evidence type="ECO:0000256" key="6">
    <source>
        <dbReference type="ARBA" id="ARBA00023136"/>
    </source>
</evidence>
<evidence type="ECO:0000256" key="5">
    <source>
        <dbReference type="ARBA" id="ARBA00022989"/>
    </source>
</evidence>
<keyword evidence="2" id="KW-0812">Transmembrane</keyword>
<dbReference type="SMART" id="SM00112">
    <property type="entry name" value="CA"/>
    <property type="match status" value="12"/>
</dbReference>
<reference evidence="12" key="1">
    <citation type="submission" date="2016-04" db="UniProtKB">
        <authorList>
            <consortium name="WormBaseParasite"/>
        </authorList>
    </citation>
    <scope>IDENTIFICATION</scope>
</reference>
<dbReference type="Proteomes" id="UP000271162">
    <property type="component" value="Unassembled WGS sequence"/>
</dbReference>
<keyword evidence="3" id="KW-0677">Repeat</keyword>
<dbReference type="PROSITE" id="PS00232">
    <property type="entry name" value="CADHERIN_1"/>
    <property type="match status" value="5"/>
</dbReference>
<dbReference type="PANTHER" id="PTHR24026">
    <property type="entry name" value="FAT ATYPICAL CADHERIN-RELATED"/>
    <property type="match status" value="1"/>
</dbReference>
<gene>
    <name evidence="10" type="ORF">NBR_LOCUS8710</name>
</gene>
<feature type="region of interest" description="Disordered" evidence="8">
    <location>
        <begin position="1524"/>
        <end position="1548"/>
    </location>
</feature>
<feature type="domain" description="Cadherin" evidence="9">
    <location>
        <begin position="951"/>
        <end position="1048"/>
    </location>
</feature>
<dbReference type="GO" id="GO:0005509">
    <property type="term" value="F:calcium ion binding"/>
    <property type="evidence" value="ECO:0007669"/>
    <property type="project" value="UniProtKB-UniRule"/>
</dbReference>
<evidence type="ECO:0000256" key="3">
    <source>
        <dbReference type="ARBA" id="ARBA00022737"/>
    </source>
</evidence>
<dbReference type="WBParaSite" id="NBR_0000870901-mRNA-1">
    <property type="protein sequence ID" value="NBR_0000870901-mRNA-1"/>
    <property type="gene ID" value="NBR_0000870901"/>
</dbReference>
<evidence type="ECO:0000313" key="12">
    <source>
        <dbReference type="WBParaSite" id="NBR_0000870901-mRNA-1"/>
    </source>
</evidence>
<feature type="domain" description="Cadherin" evidence="9">
    <location>
        <begin position="83"/>
        <end position="180"/>
    </location>
</feature>
<evidence type="ECO:0000256" key="8">
    <source>
        <dbReference type="SAM" id="MobiDB-lite"/>
    </source>
</evidence>
<protein>
    <submittedName>
        <fullName evidence="12">Protocadherin-23 (inferred by orthology to a human protein)</fullName>
    </submittedName>
</protein>
<evidence type="ECO:0000256" key="4">
    <source>
        <dbReference type="ARBA" id="ARBA00022837"/>
    </source>
</evidence>
<feature type="compositionally biased region" description="Low complexity" evidence="8">
    <location>
        <begin position="1534"/>
        <end position="1544"/>
    </location>
</feature>
<evidence type="ECO:0000256" key="2">
    <source>
        <dbReference type="ARBA" id="ARBA00022692"/>
    </source>
</evidence>
<feature type="domain" description="Cadherin" evidence="9">
    <location>
        <begin position="183"/>
        <end position="262"/>
    </location>
</feature>
<evidence type="ECO:0000313" key="10">
    <source>
        <dbReference type="EMBL" id="VDL72299.1"/>
    </source>
</evidence>
<feature type="domain" description="Cadherin" evidence="9">
    <location>
        <begin position="1048"/>
        <end position="1145"/>
    </location>
</feature>
<dbReference type="GO" id="GO:0005886">
    <property type="term" value="C:plasma membrane"/>
    <property type="evidence" value="ECO:0007669"/>
    <property type="project" value="InterPro"/>
</dbReference>
<dbReference type="SUPFAM" id="SSF49313">
    <property type="entry name" value="Cadherin-like"/>
    <property type="match status" value="13"/>
</dbReference>
<dbReference type="CDD" id="cd11304">
    <property type="entry name" value="Cadherin_repeat"/>
    <property type="match status" value="11"/>
</dbReference>